<comment type="caution">
    <text evidence="1">The sequence shown here is derived from an EMBL/GenBank/DDBJ whole genome shotgun (WGS) entry which is preliminary data.</text>
</comment>
<protein>
    <submittedName>
        <fullName evidence="1">Uncharacterized protein</fullName>
    </submittedName>
</protein>
<keyword evidence="2" id="KW-1185">Reference proteome</keyword>
<evidence type="ECO:0000313" key="2">
    <source>
        <dbReference type="Proteomes" id="UP000693672"/>
    </source>
</evidence>
<dbReference type="AlphaFoldDB" id="A0A916K697"/>
<gene>
    <name evidence="1" type="ORF">PAESOLCIP111_05296</name>
</gene>
<accession>A0A916K697</accession>
<dbReference type="EMBL" id="CAJVAS010000036">
    <property type="protein sequence ID" value="CAG7647023.1"/>
    <property type="molecule type" value="Genomic_DNA"/>
</dbReference>
<name>A0A916K697_9BACL</name>
<evidence type="ECO:0000313" key="1">
    <source>
        <dbReference type="EMBL" id="CAG7647023.1"/>
    </source>
</evidence>
<reference evidence="1" key="1">
    <citation type="submission" date="2021-06" db="EMBL/GenBank/DDBJ databases">
        <authorList>
            <person name="Criscuolo A."/>
        </authorList>
    </citation>
    <scope>NUCLEOTIDE SEQUENCE</scope>
    <source>
        <strain evidence="1">CIP111600</strain>
    </source>
</reference>
<sequence length="126" mass="14594">MGVIIDKIGGVSIKPIEGDFLRRQKQKPMSFDDLLKDLQGQNTAQEDPNHIALDALFNESFMGEHSQCETFEAFLEKGNFQVKTREDILNIPDELFDRHVARETKFDDWKSMLDTATKEYNVKNDR</sequence>
<proteinExistence type="predicted"/>
<organism evidence="1 2">
    <name type="scientific">Paenibacillus solanacearum</name>
    <dbReference type="NCBI Taxonomy" id="2048548"/>
    <lineage>
        <taxon>Bacteria</taxon>
        <taxon>Bacillati</taxon>
        <taxon>Bacillota</taxon>
        <taxon>Bacilli</taxon>
        <taxon>Bacillales</taxon>
        <taxon>Paenibacillaceae</taxon>
        <taxon>Paenibacillus</taxon>
    </lineage>
</organism>
<dbReference type="Proteomes" id="UP000693672">
    <property type="component" value="Unassembled WGS sequence"/>
</dbReference>